<reference evidence="1" key="1">
    <citation type="journal article" date="2020" name="Stud. Mycol.">
        <title>101 Dothideomycetes genomes: a test case for predicting lifestyles and emergence of pathogens.</title>
        <authorList>
            <person name="Haridas S."/>
            <person name="Albert R."/>
            <person name="Binder M."/>
            <person name="Bloem J."/>
            <person name="Labutti K."/>
            <person name="Salamov A."/>
            <person name="Andreopoulos B."/>
            <person name="Baker S."/>
            <person name="Barry K."/>
            <person name="Bills G."/>
            <person name="Bluhm B."/>
            <person name="Cannon C."/>
            <person name="Castanera R."/>
            <person name="Culley D."/>
            <person name="Daum C."/>
            <person name="Ezra D."/>
            <person name="Gonzalez J."/>
            <person name="Henrissat B."/>
            <person name="Kuo A."/>
            <person name="Liang C."/>
            <person name="Lipzen A."/>
            <person name="Lutzoni F."/>
            <person name="Magnuson J."/>
            <person name="Mondo S."/>
            <person name="Nolan M."/>
            <person name="Ohm R."/>
            <person name="Pangilinan J."/>
            <person name="Park H.-J."/>
            <person name="Ramirez L."/>
            <person name="Alfaro M."/>
            <person name="Sun H."/>
            <person name="Tritt A."/>
            <person name="Yoshinaga Y."/>
            <person name="Zwiers L.-H."/>
            <person name="Turgeon B."/>
            <person name="Goodwin S."/>
            <person name="Spatafora J."/>
            <person name="Crous P."/>
            <person name="Grigoriev I."/>
        </authorList>
    </citation>
    <scope>NUCLEOTIDE SEQUENCE</scope>
    <source>
        <strain evidence="1">CBS 113979</strain>
    </source>
</reference>
<evidence type="ECO:0000313" key="1">
    <source>
        <dbReference type="EMBL" id="KAF1981846.1"/>
    </source>
</evidence>
<proteinExistence type="predicted"/>
<gene>
    <name evidence="1" type="ORF">K402DRAFT_218425</name>
</gene>
<sequence>MPAGSLTAVLFLRRKKCTALARLGNLPCCFGSVMHRSISRDLLLSNHGIGSHCSWPDRQLPRKAERECVYCDHPRLYQTFRSTKQGMRPRRVNLELEAQMHRTCSCQNTRPHPNLHKDTKLRGLAYLDTFRKRNRYVPNSSRNLEC</sequence>
<dbReference type="Proteomes" id="UP000800041">
    <property type="component" value="Unassembled WGS sequence"/>
</dbReference>
<keyword evidence="2" id="KW-1185">Reference proteome</keyword>
<evidence type="ECO:0000313" key="2">
    <source>
        <dbReference type="Proteomes" id="UP000800041"/>
    </source>
</evidence>
<accession>A0A6G1GLK7</accession>
<dbReference type="AlphaFoldDB" id="A0A6G1GLK7"/>
<name>A0A6G1GLK7_9PEZI</name>
<dbReference type="EMBL" id="ML977192">
    <property type="protein sequence ID" value="KAF1981846.1"/>
    <property type="molecule type" value="Genomic_DNA"/>
</dbReference>
<organism evidence="1 2">
    <name type="scientific">Aulographum hederae CBS 113979</name>
    <dbReference type="NCBI Taxonomy" id="1176131"/>
    <lineage>
        <taxon>Eukaryota</taxon>
        <taxon>Fungi</taxon>
        <taxon>Dikarya</taxon>
        <taxon>Ascomycota</taxon>
        <taxon>Pezizomycotina</taxon>
        <taxon>Dothideomycetes</taxon>
        <taxon>Pleosporomycetidae</taxon>
        <taxon>Aulographales</taxon>
        <taxon>Aulographaceae</taxon>
    </lineage>
</organism>
<protein>
    <submittedName>
        <fullName evidence="1">Uncharacterized protein</fullName>
    </submittedName>
</protein>